<keyword evidence="9" id="KW-0539">Nucleus</keyword>
<dbReference type="InterPro" id="IPR016151">
    <property type="entry name" value="DNA_mismatch_repair_MutS_N"/>
</dbReference>
<dbReference type="Pfam" id="PF05190">
    <property type="entry name" value="MutS_IV"/>
    <property type="match status" value="1"/>
</dbReference>
<evidence type="ECO:0000256" key="2">
    <source>
        <dbReference type="ARBA" id="ARBA00007094"/>
    </source>
</evidence>
<feature type="compositionally biased region" description="Low complexity" evidence="15">
    <location>
        <begin position="45"/>
        <end position="63"/>
    </location>
</feature>
<keyword evidence="5 14" id="KW-0227">DNA damage</keyword>
<organism evidence="17 18">
    <name type="scientific">Laetiporus sulphureus 93-53</name>
    <dbReference type="NCBI Taxonomy" id="1314785"/>
    <lineage>
        <taxon>Eukaryota</taxon>
        <taxon>Fungi</taxon>
        <taxon>Dikarya</taxon>
        <taxon>Basidiomycota</taxon>
        <taxon>Agaricomycotina</taxon>
        <taxon>Agaricomycetes</taxon>
        <taxon>Polyporales</taxon>
        <taxon>Laetiporus</taxon>
    </lineage>
</organism>
<dbReference type="Pfam" id="PF01624">
    <property type="entry name" value="MutS_I"/>
    <property type="match status" value="1"/>
</dbReference>
<dbReference type="FunFam" id="1.10.1420.10:FF:000004">
    <property type="entry name" value="DNA mismatch repair protein Msh3"/>
    <property type="match status" value="1"/>
</dbReference>
<comment type="similarity">
    <text evidence="2">Belongs to the DNA mismatch repair MutS family. MSH3 subfamily.</text>
</comment>
<keyword evidence="4 14" id="KW-0547">Nucleotide-binding</keyword>
<dbReference type="FunCoup" id="A0A165HEG1">
    <property type="interactions" value="615"/>
</dbReference>
<dbReference type="SUPFAM" id="SSF55271">
    <property type="entry name" value="DNA repair protein MutS, domain I"/>
    <property type="match status" value="1"/>
</dbReference>
<evidence type="ECO:0000256" key="13">
    <source>
        <dbReference type="ARBA" id="ARBA00073774"/>
    </source>
</evidence>
<feature type="compositionally biased region" description="Polar residues" evidence="15">
    <location>
        <begin position="90"/>
        <end position="103"/>
    </location>
</feature>
<name>A0A165HEG1_9APHY</name>
<evidence type="ECO:0000256" key="3">
    <source>
        <dbReference type="ARBA" id="ARBA00022151"/>
    </source>
</evidence>
<dbReference type="InterPro" id="IPR007695">
    <property type="entry name" value="DNA_mismatch_repair_MutS-lik_N"/>
</dbReference>
<dbReference type="Proteomes" id="UP000076871">
    <property type="component" value="Unassembled WGS sequence"/>
</dbReference>
<evidence type="ECO:0000256" key="1">
    <source>
        <dbReference type="ARBA" id="ARBA00004123"/>
    </source>
</evidence>
<dbReference type="PANTHER" id="PTHR11361:SF122">
    <property type="entry name" value="DNA MISMATCH REPAIR PROTEIN MSH3"/>
    <property type="match status" value="1"/>
</dbReference>
<evidence type="ECO:0000256" key="7">
    <source>
        <dbReference type="ARBA" id="ARBA00023125"/>
    </source>
</evidence>
<evidence type="ECO:0000313" key="18">
    <source>
        <dbReference type="Proteomes" id="UP000076871"/>
    </source>
</evidence>
<feature type="compositionally biased region" description="Polar residues" evidence="15">
    <location>
        <begin position="66"/>
        <end position="80"/>
    </location>
</feature>
<comment type="subcellular location">
    <subcellularLocation>
        <location evidence="1">Nucleus</location>
    </subcellularLocation>
</comment>
<evidence type="ECO:0000256" key="12">
    <source>
        <dbReference type="ARBA" id="ARBA00029792"/>
    </source>
</evidence>
<dbReference type="InterPro" id="IPR036187">
    <property type="entry name" value="DNA_mismatch_repair_MutS_sf"/>
</dbReference>
<evidence type="ECO:0000256" key="4">
    <source>
        <dbReference type="ARBA" id="ARBA00022741"/>
    </source>
</evidence>
<proteinExistence type="inferred from homology"/>
<dbReference type="Pfam" id="PF00488">
    <property type="entry name" value="MutS_V"/>
    <property type="match status" value="1"/>
</dbReference>
<dbReference type="InterPro" id="IPR007861">
    <property type="entry name" value="DNA_mismatch_repair_MutS_clamp"/>
</dbReference>
<dbReference type="AlphaFoldDB" id="A0A165HEG1"/>
<dbReference type="PROSITE" id="PS00486">
    <property type="entry name" value="DNA_MISMATCH_REPAIR_2"/>
    <property type="match status" value="1"/>
</dbReference>
<dbReference type="InterPro" id="IPR036678">
    <property type="entry name" value="MutS_con_dom_sf"/>
</dbReference>
<evidence type="ECO:0000256" key="14">
    <source>
        <dbReference type="RuleBase" id="RU003756"/>
    </source>
</evidence>
<keyword evidence="7 14" id="KW-0238">DNA-binding</keyword>
<protein>
    <recommendedName>
        <fullName evidence="3 13">DNA mismatch repair protein MSH3</fullName>
    </recommendedName>
    <alternativeName>
        <fullName evidence="3 13">DNA mismatch repair protein MSH3</fullName>
    </alternativeName>
    <alternativeName>
        <fullName evidence="12">MutS protein homolog 3</fullName>
    </alternativeName>
</protein>
<dbReference type="InterPro" id="IPR045076">
    <property type="entry name" value="MutS"/>
</dbReference>
<dbReference type="SMART" id="SM00533">
    <property type="entry name" value="MUTSd"/>
    <property type="match status" value="1"/>
</dbReference>
<evidence type="ECO:0000313" key="17">
    <source>
        <dbReference type="EMBL" id="KZT11630.1"/>
    </source>
</evidence>
<dbReference type="SUPFAM" id="SSF52540">
    <property type="entry name" value="P-loop containing nucleoside triphosphate hydrolases"/>
    <property type="match status" value="1"/>
</dbReference>
<dbReference type="GO" id="GO:0140664">
    <property type="term" value="F:ATP-dependent DNA damage sensor activity"/>
    <property type="evidence" value="ECO:0007669"/>
    <property type="project" value="InterPro"/>
</dbReference>
<sequence length="1077" mass="120851">MSPSTPKKQTSISSFFVASPVAADKGHQKRRAVSPIDLTGDSYNSTSPPSTKRPRTTTSSFFSIAGPSTQSTQDIASNIAIQERDGRATEQWQFDPNAPSQPTGVLDEEQRKRHERAKRILLGDSEFFRKSSEGVRDVNPEDADGDEGDDGGGRAASNTAAEPGSDEAFNELMEMFANSKAKPMKGKRKAMAAPNTRVKVQEIGPSGLAYTPLELQIRDLKSKHPGTMLMIEVGYKFYFFGDDAPIAAKELGMVCFRKRNFMCAFVPAQRKDIYLKKLLSQGHKVGIVEQTETAALKKAGDNRNELFSRKLTHLYTAATYIEDLNSVDDLDPTFAPPLMCVVEQLRGGMGADERVRVGMVVISPSTGDVVWDEFDDNHMRTELETRLVHTKPYELLLPETQLSKYSEKMIAHTVEYSSSADIMTEHRTRIERFKDDLTYTEAFSMLTKFYTDKTKTGIASEGYNSGRLMAAVADFPKLVVLALAHAINYLMDFNLQDCLRETRFFAKFTERTHMLLSGNTLEHLEIYRNQTDRTTKGSLIWILDHTSTNFGARMLRSWVGRPLVDKRALQDRIDAVEEVLADESPKLTQLRELLRRLPDLAKGLCRIQYGKCTPQELANLLPSFSKIANTFPPIINPEGRPFKSELLNDIVTALPKLREPMRELLDSVSLKMAKEGKKEALWTDPDKYPDIDSLTASIQVIESELVDELRNIRRRLKKPALLYSTWLGEEYLVEIKKNENRQVPHTWQLISSTKTLRRYRTPEVREKVQQRAQFKEALDAAANKAYQSFLGEISQKYYALMRDAVNKLAVADCLLSLARVALQEGYVKPQFTEDDTLEIVEGRHPMVEVLRSEPFVPNTVRMGAGHPASKIITGPNMGGKSSVVRMIAICAIVAQIGSYVPAVSLKIGMLDGILVRMGASDELARGRSTFMVEMQETNEILQNATPKSLVILDELGRGTSTIDGMAIADAVLQHLLQNVKCKTLFITHYPQVASDVQRMFPTAVENVHMSYTEDTRIDGTREVTFLYRLTPGVTTESFGVECARLAGVSEPILRVASSRSEEMRRLMEGRIRRNKYV</sequence>
<dbReference type="STRING" id="1314785.A0A165HEG1"/>
<dbReference type="GO" id="GO:0006298">
    <property type="term" value="P:mismatch repair"/>
    <property type="evidence" value="ECO:0007669"/>
    <property type="project" value="InterPro"/>
</dbReference>
<evidence type="ECO:0000256" key="5">
    <source>
        <dbReference type="ARBA" id="ARBA00022763"/>
    </source>
</evidence>
<dbReference type="RefSeq" id="XP_040769370.1">
    <property type="nucleotide sequence ID" value="XM_040910508.1"/>
</dbReference>
<accession>A0A165HEG1</accession>
<dbReference type="SUPFAM" id="SSF48334">
    <property type="entry name" value="DNA repair protein MutS, domain III"/>
    <property type="match status" value="1"/>
</dbReference>
<reference evidence="17 18" key="1">
    <citation type="journal article" date="2016" name="Mol. Biol. Evol.">
        <title>Comparative Genomics of Early-Diverging Mushroom-Forming Fungi Provides Insights into the Origins of Lignocellulose Decay Capabilities.</title>
        <authorList>
            <person name="Nagy L.G."/>
            <person name="Riley R."/>
            <person name="Tritt A."/>
            <person name="Adam C."/>
            <person name="Daum C."/>
            <person name="Floudas D."/>
            <person name="Sun H."/>
            <person name="Yadav J.S."/>
            <person name="Pangilinan J."/>
            <person name="Larsson K.H."/>
            <person name="Matsuura K."/>
            <person name="Barry K."/>
            <person name="Labutti K."/>
            <person name="Kuo R."/>
            <person name="Ohm R.A."/>
            <person name="Bhattacharya S.S."/>
            <person name="Shirouzu T."/>
            <person name="Yoshinaga Y."/>
            <person name="Martin F.M."/>
            <person name="Grigoriev I.V."/>
            <person name="Hibbett D.S."/>
        </authorList>
    </citation>
    <scope>NUCLEOTIDE SEQUENCE [LARGE SCALE GENOMIC DNA]</scope>
    <source>
        <strain evidence="17 18">93-53</strain>
    </source>
</reference>
<keyword evidence="6" id="KW-0067">ATP-binding</keyword>
<evidence type="ECO:0000256" key="11">
    <source>
        <dbReference type="ARBA" id="ARBA00025902"/>
    </source>
</evidence>
<feature type="domain" description="DNA mismatch repair proteins mutS family" evidence="16">
    <location>
        <begin position="948"/>
        <end position="964"/>
    </location>
</feature>
<dbReference type="Gene3D" id="3.40.1170.10">
    <property type="entry name" value="DNA repair protein MutS, domain I"/>
    <property type="match status" value="1"/>
</dbReference>
<dbReference type="GO" id="GO:0006312">
    <property type="term" value="P:mitotic recombination"/>
    <property type="evidence" value="ECO:0007669"/>
    <property type="project" value="TreeGrafter"/>
</dbReference>
<dbReference type="InterPro" id="IPR007696">
    <property type="entry name" value="DNA_mismatch_repair_MutS_core"/>
</dbReference>
<dbReference type="GeneID" id="63827537"/>
<feature type="region of interest" description="Disordered" evidence="15">
    <location>
        <begin position="131"/>
        <end position="165"/>
    </location>
</feature>
<dbReference type="Pfam" id="PF05192">
    <property type="entry name" value="MutS_III"/>
    <property type="match status" value="1"/>
</dbReference>
<evidence type="ECO:0000259" key="16">
    <source>
        <dbReference type="PROSITE" id="PS00486"/>
    </source>
</evidence>
<gene>
    <name evidence="17" type="ORF">LAESUDRAFT_734417</name>
</gene>
<dbReference type="Gene3D" id="1.10.1420.10">
    <property type="match status" value="2"/>
</dbReference>
<keyword evidence="18" id="KW-1185">Reference proteome</keyword>
<evidence type="ECO:0000256" key="15">
    <source>
        <dbReference type="SAM" id="MobiDB-lite"/>
    </source>
</evidence>
<evidence type="ECO:0000256" key="9">
    <source>
        <dbReference type="ARBA" id="ARBA00023242"/>
    </source>
</evidence>
<feature type="region of interest" description="Disordered" evidence="15">
    <location>
        <begin position="1"/>
        <end position="112"/>
    </location>
</feature>
<dbReference type="InterPro" id="IPR007860">
    <property type="entry name" value="DNA_mmatch_repair_MutS_con_dom"/>
</dbReference>
<dbReference type="OrthoDB" id="121051at2759"/>
<evidence type="ECO:0000256" key="10">
    <source>
        <dbReference type="ARBA" id="ARBA00025373"/>
    </source>
</evidence>
<dbReference type="GO" id="GO:0005634">
    <property type="term" value="C:nucleus"/>
    <property type="evidence" value="ECO:0007669"/>
    <property type="project" value="UniProtKB-SubCell"/>
</dbReference>
<dbReference type="NCBIfam" id="NF003810">
    <property type="entry name" value="PRK05399.1"/>
    <property type="match status" value="1"/>
</dbReference>
<dbReference type="InParanoid" id="A0A165HEG1"/>
<dbReference type="InterPro" id="IPR000432">
    <property type="entry name" value="DNA_mismatch_repair_MutS_C"/>
</dbReference>
<dbReference type="PANTHER" id="PTHR11361">
    <property type="entry name" value="DNA MISMATCH REPAIR PROTEIN MUTS FAMILY MEMBER"/>
    <property type="match status" value="1"/>
</dbReference>
<dbReference type="FunFam" id="3.40.1170.10:FF:000004">
    <property type="entry name" value="DNA mismatch repair protein"/>
    <property type="match status" value="1"/>
</dbReference>
<feature type="compositionally biased region" description="Polar residues" evidence="15">
    <location>
        <begin position="1"/>
        <end position="16"/>
    </location>
</feature>
<evidence type="ECO:0000256" key="6">
    <source>
        <dbReference type="ARBA" id="ARBA00022840"/>
    </source>
</evidence>
<comment type="subunit">
    <text evidence="11">Heterodimer consisting of MSH2-MSH3 (MutS beta). Forms a ternary complex with MutL alpha (MLH1-PMS1).</text>
</comment>
<dbReference type="Gene3D" id="3.40.50.300">
    <property type="entry name" value="P-loop containing nucleotide triphosphate hydrolases"/>
    <property type="match status" value="1"/>
</dbReference>
<keyword evidence="8 14" id="KW-0234">DNA repair</keyword>
<dbReference type="SMART" id="SM00534">
    <property type="entry name" value="MUTSac"/>
    <property type="match status" value="1"/>
</dbReference>
<dbReference type="Pfam" id="PF05188">
    <property type="entry name" value="MutS_II"/>
    <property type="match status" value="1"/>
</dbReference>
<dbReference type="InterPro" id="IPR027417">
    <property type="entry name" value="P-loop_NTPase"/>
</dbReference>
<dbReference type="GO" id="GO:0005524">
    <property type="term" value="F:ATP binding"/>
    <property type="evidence" value="ECO:0007669"/>
    <property type="project" value="UniProtKB-KW"/>
</dbReference>
<dbReference type="GO" id="GO:0030983">
    <property type="term" value="F:mismatched DNA binding"/>
    <property type="evidence" value="ECO:0007669"/>
    <property type="project" value="InterPro"/>
</dbReference>
<feature type="compositionally biased region" description="Acidic residues" evidence="15">
    <location>
        <begin position="140"/>
        <end position="150"/>
    </location>
</feature>
<evidence type="ECO:0000256" key="8">
    <source>
        <dbReference type="ARBA" id="ARBA00023204"/>
    </source>
</evidence>
<dbReference type="EMBL" id="KV427607">
    <property type="protein sequence ID" value="KZT11630.1"/>
    <property type="molecule type" value="Genomic_DNA"/>
</dbReference>
<dbReference type="Gene3D" id="3.30.420.110">
    <property type="entry name" value="MutS, connector domain"/>
    <property type="match status" value="1"/>
</dbReference>
<comment type="function">
    <text evidence="10">Component of the post-replicative DNA mismatch repair system (MMR). Heterodimerizes with MSH2 to form MutS beta, which binds to DNA mismatches thereby initiating DNA repair. MSH3 provides substrate-binding and substrate specificity to the complex. When bound, the MutS beta heterodimer bends the DNA helix and shields approximately 20 base pairs. Acts mainly to repair insertion-deletion loops (IDLs) from 2 to 13 nucleotides in size, but can also repair base-base and single insertion-deletion mismatches that occur during replication. After mismatch binding, forms a ternary complex with the MutL alpha heterodimer, which is thought to be responsible for directing the downstream MMR events, including strand discrimination, excision, and resynthesis. ATP binding and hydrolysis play a pivotal role in mismatch repair functions.</text>
</comment>